<evidence type="ECO:0000256" key="3">
    <source>
        <dbReference type="ARBA" id="ARBA00012438"/>
    </source>
</evidence>
<dbReference type="Pfam" id="PF01627">
    <property type="entry name" value="Hpt"/>
    <property type="match status" value="1"/>
</dbReference>
<evidence type="ECO:0000259" key="21">
    <source>
        <dbReference type="PROSITE" id="PS50885"/>
    </source>
</evidence>
<evidence type="ECO:0000313" key="24">
    <source>
        <dbReference type="Proteomes" id="UP000017837"/>
    </source>
</evidence>
<keyword evidence="24" id="KW-1185">Reference proteome</keyword>
<dbReference type="SUPFAM" id="SSF55874">
    <property type="entry name" value="ATPase domain of HSP90 chaperone/DNA topoisomerase II/histidine kinase"/>
    <property type="match status" value="1"/>
</dbReference>
<evidence type="ECO:0000256" key="8">
    <source>
        <dbReference type="ARBA" id="ARBA00022741"/>
    </source>
</evidence>
<dbReference type="Pfam" id="PF00563">
    <property type="entry name" value="EAL"/>
    <property type="match status" value="1"/>
</dbReference>
<dbReference type="PROSITE" id="PS50883">
    <property type="entry name" value="EAL"/>
    <property type="match status" value="1"/>
</dbReference>
<protein>
    <recommendedName>
        <fullName evidence="3">histidine kinase</fullName>
        <ecNumber evidence="3">2.7.13.3</ecNumber>
    </recommendedName>
</protein>
<dbReference type="STRING" id="1121022.GCA_000376105_01770"/>
<dbReference type="CDD" id="cd06225">
    <property type="entry name" value="HAMP"/>
    <property type="match status" value="1"/>
</dbReference>
<dbReference type="SUPFAM" id="SSF47226">
    <property type="entry name" value="Histidine-containing phosphotransfer domain, HPT domain"/>
    <property type="match status" value="1"/>
</dbReference>
<evidence type="ECO:0000256" key="10">
    <source>
        <dbReference type="ARBA" id="ARBA00022840"/>
    </source>
</evidence>
<dbReference type="InterPro" id="IPR003661">
    <property type="entry name" value="HisK_dim/P_dom"/>
</dbReference>
<dbReference type="InterPro" id="IPR036641">
    <property type="entry name" value="HPT_dom_sf"/>
</dbReference>
<evidence type="ECO:0000256" key="11">
    <source>
        <dbReference type="ARBA" id="ARBA00022989"/>
    </source>
</evidence>
<keyword evidence="12" id="KW-0902">Two-component regulatory system</keyword>
<comment type="caution">
    <text evidence="23">The sequence shown here is derived from an EMBL/GenBank/DDBJ whole genome shotgun (WGS) entry which is preliminary data.</text>
</comment>
<feature type="domain" description="EAL" evidence="20">
    <location>
        <begin position="911"/>
        <end position="1163"/>
    </location>
</feature>
<organism evidence="23 24">
    <name type="scientific">Asticcacaulis benevestitus DSM 16100 = ATCC BAA-896</name>
    <dbReference type="NCBI Taxonomy" id="1121022"/>
    <lineage>
        <taxon>Bacteria</taxon>
        <taxon>Pseudomonadati</taxon>
        <taxon>Pseudomonadota</taxon>
        <taxon>Alphaproteobacteria</taxon>
        <taxon>Caulobacterales</taxon>
        <taxon>Caulobacteraceae</taxon>
        <taxon>Asticcacaulis</taxon>
    </lineage>
</organism>
<dbReference type="InterPro" id="IPR004358">
    <property type="entry name" value="Sig_transdc_His_kin-like_C"/>
</dbReference>
<dbReference type="SUPFAM" id="SSF52172">
    <property type="entry name" value="CheY-like"/>
    <property type="match status" value="1"/>
</dbReference>
<proteinExistence type="predicted"/>
<dbReference type="PRINTS" id="PR00344">
    <property type="entry name" value="BCTRLSENSOR"/>
</dbReference>
<dbReference type="SUPFAM" id="SSF141868">
    <property type="entry name" value="EAL domain-like"/>
    <property type="match status" value="1"/>
</dbReference>
<feature type="transmembrane region" description="Helical" evidence="17">
    <location>
        <begin position="142"/>
        <end position="164"/>
    </location>
</feature>
<keyword evidence="9" id="KW-0418">Kinase</keyword>
<evidence type="ECO:0000256" key="2">
    <source>
        <dbReference type="ARBA" id="ARBA00004651"/>
    </source>
</evidence>
<dbReference type="InterPro" id="IPR005467">
    <property type="entry name" value="His_kinase_dom"/>
</dbReference>
<dbReference type="Gene3D" id="3.20.20.450">
    <property type="entry name" value="EAL domain"/>
    <property type="match status" value="1"/>
</dbReference>
<dbReference type="SMART" id="SM00387">
    <property type="entry name" value="HATPase_c"/>
    <property type="match status" value="1"/>
</dbReference>
<dbReference type="Pfam" id="PF02518">
    <property type="entry name" value="HATPase_c"/>
    <property type="match status" value="1"/>
</dbReference>
<evidence type="ECO:0000256" key="6">
    <source>
        <dbReference type="ARBA" id="ARBA00022679"/>
    </source>
</evidence>
<dbReference type="InterPro" id="IPR003660">
    <property type="entry name" value="HAMP_dom"/>
</dbReference>
<dbReference type="PATRIC" id="fig|1121022.4.peg.592"/>
<dbReference type="CDD" id="cd17546">
    <property type="entry name" value="REC_hyHK_CKI1_RcsC-like"/>
    <property type="match status" value="1"/>
</dbReference>
<dbReference type="InterPro" id="IPR036097">
    <property type="entry name" value="HisK_dim/P_sf"/>
</dbReference>
<evidence type="ECO:0000256" key="4">
    <source>
        <dbReference type="ARBA" id="ARBA00022475"/>
    </source>
</evidence>
<dbReference type="GO" id="GO:0005886">
    <property type="term" value="C:plasma membrane"/>
    <property type="evidence" value="ECO:0007669"/>
    <property type="project" value="UniProtKB-SubCell"/>
</dbReference>
<keyword evidence="6" id="KW-0808">Transferase</keyword>
<evidence type="ECO:0000256" key="1">
    <source>
        <dbReference type="ARBA" id="ARBA00000085"/>
    </source>
</evidence>
<sequence>MGSVLLSTLPVAGLFIVRETTREAESRWSVMKTAADVLASGSEDAVAMNDRGRAFNTLRSVTRTPGITYARVEAHDGSVIAEMGAAVRLKGAVALDAESRHPSVMALVTTRTIQVHAPVMNGGHQIGQVVIIHRSEDFTRTLLLALAGVFGLVILALCIALYIVRRLQGAMIRPLTELTASVEAISYHGDYSRRVEAKVDARDEIGTLVTGFNAMIDAIRIRDGKLEAHLIGLENQVAERTRDYQDARDEAMAANAAKSYFLATLSHEIRTPMSSVMVMAELLAAESLSARAKRHAGTIARSGRTLLAVINDMLDFSRIEAGKLEVETCEVDILDLVDDTVMLFQDRAREKGLELVVHAHPDAPRLVPADPVRLGQVVSNLVSNALKFTERGHVIIAIEPDKKSGFWRLVVKDTGIGITRDKLGTIFAAFSQEDQTTTRRFGGTGLGLSMSKRLIEAMGGAIAVTSEQGPKPNQGTQVHVRMPALEDSMKTCAPPVIHDLVRPVVHVFVRGDMEHDAVMQRFQQANVRFGPDKPRLVLADETGRMTLDAGVAPERLVLLAHPDDLEAGQWVSEGRAACVLPRPLRHRDIDTLIERLRDDDDFKLHDTDADPEGVDASYPTARVLVVDDDELNREVAIEALARFGIQASVAVHGADALAKMAAEPFDLVLMDGSMPVMDGFEATRQWRARETDKRLPIVALTARIIGPAAHAWKEAGMDDVLHKPFTLQDMAQSLRSLLPDTLREAPVGDLVAEEAVLVLPEDDADLFDRTVLGSLVEGINKGRGDFVRRVVGLYRSHGPQAIAAMQAAHAEGDEDRLARSAHALKSMSMNIGAKAVSSVAGAIERAIRVEHRAVSAEEIALAASWVERTLAGLAVVIVGEAQSEPTKPEPAKSKTKKKSAPVVAASKDDPEATLVREMEADIAAHAFEMEYQPIYDRTGTEVISAEALMRWHRGDRAPIGPAVFIPVAERSGLITRLGTFARRRVLEIAAGWDIPVAINVSPIELDKPGFVAGVRALLDETGFDPKRLVLEVTETAFLGEPDRVRQLFKELRNLGIKLALDDFGVGYSSLTALHRFPFDKIKIDREFVMALDGEPRPALEALAIIQAVTGIGRAFGMQVVAEGIETGSQHSHLKAAGVHAMQGYLFGKPMAASSLAHLIGKPPVKSVKL</sequence>
<dbReference type="Pfam" id="PF00512">
    <property type="entry name" value="HisKA"/>
    <property type="match status" value="1"/>
</dbReference>
<keyword evidence="4" id="KW-1003">Cell membrane</keyword>
<evidence type="ECO:0000256" key="12">
    <source>
        <dbReference type="ARBA" id="ARBA00023012"/>
    </source>
</evidence>
<dbReference type="InterPro" id="IPR003594">
    <property type="entry name" value="HATPase_dom"/>
</dbReference>
<feature type="modified residue" description="Phosphohistidine" evidence="14">
    <location>
        <position position="822"/>
    </location>
</feature>
<dbReference type="SUPFAM" id="SSF47384">
    <property type="entry name" value="Homodimeric domain of signal transducing histidine kinase"/>
    <property type="match status" value="1"/>
</dbReference>
<dbReference type="Pfam" id="PF17152">
    <property type="entry name" value="CHASE8"/>
    <property type="match status" value="1"/>
</dbReference>
<evidence type="ECO:0000256" key="7">
    <source>
        <dbReference type="ARBA" id="ARBA00022692"/>
    </source>
</evidence>
<dbReference type="InterPro" id="IPR011006">
    <property type="entry name" value="CheY-like_superfamily"/>
</dbReference>
<dbReference type="InterPro" id="IPR036890">
    <property type="entry name" value="HATPase_C_sf"/>
</dbReference>
<dbReference type="PROSITE" id="PS50109">
    <property type="entry name" value="HIS_KIN"/>
    <property type="match status" value="1"/>
</dbReference>
<evidence type="ECO:0000256" key="13">
    <source>
        <dbReference type="ARBA" id="ARBA00023136"/>
    </source>
</evidence>
<feature type="domain" description="Response regulatory" evidence="19">
    <location>
        <begin position="622"/>
        <end position="738"/>
    </location>
</feature>
<dbReference type="PANTHER" id="PTHR45339:SF1">
    <property type="entry name" value="HYBRID SIGNAL TRANSDUCTION HISTIDINE KINASE J"/>
    <property type="match status" value="1"/>
</dbReference>
<keyword evidence="11 17" id="KW-1133">Transmembrane helix</keyword>
<dbReference type="Proteomes" id="UP000017837">
    <property type="component" value="Unassembled WGS sequence"/>
</dbReference>
<dbReference type="GO" id="GO:0000155">
    <property type="term" value="F:phosphorelay sensor kinase activity"/>
    <property type="evidence" value="ECO:0007669"/>
    <property type="project" value="InterPro"/>
</dbReference>
<dbReference type="EC" id="2.7.13.3" evidence="3"/>
<evidence type="ECO:0000259" key="20">
    <source>
        <dbReference type="PROSITE" id="PS50883"/>
    </source>
</evidence>
<dbReference type="PROSITE" id="PS50110">
    <property type="entry name" value="RESPONSE_REGULATORY"/>
    <property type="match status" value="1"/>
</dbReference>
<evidence type="ECO:0000256" key="16">
    <source>
        <dbReference type="SAM" id="MobiDB-lite"/>
    </source>
</evidence>
<dbReference type="Gene3D" id="3.40.50.2300">
    <property type="match status" value="1"/>
</dbReference>
<dbReference type="SUPFAM" id="SSF158472">
    <property type="entry name" value="HAMP domain-like"/>
    <property type="match status" value="1"/>
</dbReference>
<dbReference type="PANTHER" id="PTHR45339">
    <property type="entry name" value="HYBRID SIGNAL TRANSDUCTION HISTIDINE KINASE J"/>
    <property type="match status" value="1"/>
</dbReference>
<evidence type="ECO:0000313" key="23">
    <source>
        <dbReference type="EMBL" id="ESQ94069.1"/>
    </source>
</evidence>
<keyword evidence="7 17" id="KW-0812">Transmembrane</keyword>
<dbReference type="PROSITE" id="PS50885">
    <property type="entry name" value="HAMP"/>
    <property type="match status" value="1"/>
</dbReference>
<evidence type="ECO:0000256" key="14">
    <source>
        <dbReference type="PROSITE-ProRule" id="PRU00110"/>
    </source>
</evidence>
<comment type="catalytic activity">
    <reaction evidence="1">
        <text>ATP + protein L-histidine = ADP + protein N-phospho-L-histidine.</text>
        <dbReference type="EC" id="2.7.13.3"/>
    </reaction>
</comment>
<dbReference type="Gene3D" id="1.20.120.160">
    <property type="entry name" value="HPT domain"/>
    <property type="match status" value="1"/>
</dbReference>
<evidence type="ECO:0000256" key="9">
    <source>
        <dbReference type="ARBA" id="ARBA00022777"/>
    </source>
</evidence>
<dbReference type="InterPro" id="IPR001789">
    <property type="entry name" value="Sig_transdc_resp-reg_receiver"/>
</dbReference>
<keyword evidence="10" id="KW-0067">ATP-binding</keyword>
<evidence type="ECO:0000259" key="18">
    <source>
        <dbReference type="PROSITE" id="PS50109"/>
    </source>
</evidence>
<dbReference type="InterPro" id="IPR008207">
    <property type="entry name" value="Sig_transdc_His_kin_Hpt_dom"/>
</dbReference>
<dbReference type="InterPro" id="IPR001633">
    <property type="entry name" value="EAL_dom"/>
</dbReference>
<dbReference type="CDD" id="cd00082">
    <property type="entry name" value="HisKA"/>
    <property type="match status" value="1"/>
</dbReference>
<dbReference type="CDD" id="cd16922">
    <property type="entry name" value="HATPase_EvgS-ArcB-TorS-like"/>
    <property type="match status" value="1"/>
</dbReference>
<dbReference type="GO" id="GO:0005524">
    <property type="term" value="F:ATP binding"/>
    <property type="evidence" value="ECO:0007669"/>
    <property type="project" value="UniProtKB-KW"/>
</dbReference>
<dbReference type="PROSITE" id="PS50894">
    <property type="entry name" value="HPT"/>
    <property type="match status" value="1"/>
</dbReference>
<dbReference type="InterPro" id="IPR033417">
    <property type="entry name" value="CHASE8"/>
</dbReference>
<dbReference type="InterPro" id="IPR035919">
    <property type="entry name" value="EAL_sf"/>
</dbReference>
<evidence type="ECO:0000256" key="17">
    <source>
        <dbReference type="SAM" id="Phobius"/>
    </source>
</evidence>
<feature type="domain" description="Histidine kinase" evidence="18">
    <location>
        <begin position="264"/>
        <end position="486"/>
    </location>
</feature>
<accession>V4Q326</accession>
<comment type="subcellular location">
    <subcellularLocation>
        <location evidence="2">Cell membrane</location>
        <topology evidence="2">Multi-pass membrane protein</topology>
    </subcellularLocation>
</comment>
<reference evidence="23 24" key="1">
    <citation type="journal article" date="2014" name="Nature">
        <title>Sequential evolution of bacterial morphology by co-option of a developmental regulator.</title>
        <authorList>
            <person name="Jiang C."/>
            <person name="Brown P.J."/>
            <person name="Ducret A."/>
            <person name="Brun Y.V."/>
        </authorList>
    </citation>
    <scope>NUCLEOTIDE SEQUENCE [LARGE SCALE GENOMIC DNA]</scope>
    <source>
        <strain evidence="23 24">DSM 16100</strain>
    </source>
</reference>
<evidence type="ECO:0000259" key="22">
    <source>
        <dbReference type="PROSITE" id="PS50894"/>
    </source>
</evidence>
<name>V4Q326_9CAUL</name>
<dbReference type="AlphaFoldDB" id="V4Q326"/>
<keyword evidence="13 17" id="KW-0472">Membrane</keyword>
<dbReference type="eggNOG" id="COG5001">
    <property type="taxonomic scope" value="Bacteria"/>
</dbReference>
<dbReference type="SMART" id="SM00448">
    <property type="entry name" value="REC"/>
    <property type="match status" value="1"/>
</dbReference>
<dbReference type="Gene3D" id="3.30.565.10">
    <property type="entry name" value="Histidine kinase-like ATPase, C-terminal domain"/>
    <property type="match status" value="1"/>
</dbReference>
<keyword evidence="5 15" id="KW-0597">Phosphoprotein</keyword>
<evidence type="ECO:0000259" key="19">
    <source>
        <dbReference type="PROSITE" id="PS50110"/>
    </source>
</evidence>
<dbReference type="FunFam" id="3.30.565.10:FF:000010">
    <property type="entry name" value="Sensor histidine kinase RcsC"/>
    <property type="match status" value="1"/>
</dbReference>
<feature type="domain" description="HPt" evidence="22">
    <location>
        <begin position="783"/>
        <end position="876"/>
    </location>
</feature>
<evidence type="ECO:0000256" key="15">
    <source>
        <dbReference type="PROSITE-ProRule" id="PRU00169"/>
    </source>
</evidence>
<dbReference type="CDD" id="cd01948">
    <property type="entry name" value="EAL"/>
    <property type="match status" value="1"/>
</dbReference>
<evidence type="ECO:0000256" key="5">
    <source>
        <dbReference type="ARBA" id="ARBA00022553"/>
    </source>
</evidence>
<dbReference type="SMART" id="SM00052">
    <property type="entry name" value="EAL"/>
    <property type="match status" value="1"/>
</dbReference>
<dbReference type="Gene3D" id="6.10.340.10">
    <property type="match status" value="1"/>
</dbReference>
<dbReference type="SMART" id="SM00304">
    <property type="entry name" value="HAMP"/>
    <property type="match status" value="1"/>
</dbReference>
<feature type="domain" description="HAMP" evidence="21">
    <location>
        <begin position="169"/>
        <end position="224"/>
    </location>
</feature>
<gene>
    <name evidence="23" type="ORF">ABENE_02985</name>
</gene>
<feature type="modified residue" description="4-aspartylphosphate" evidence="15">
    <location>
        <position position="671"/>
    </location>
</feature>
<keyword evidence="8" id="KW-0547">Nucleotide-binding</keyword>
<feature type="region of interest" description="Disordered" evidence="16">
    <location>
        <begin position="882"/>
        <end position="908"/>
    </location>
</feature>
<dbReference type="Pfam" id="PF00672">
    <property type="entry name" value="HAMP"/>
    <property type="match status" value="1"/>
</dbReference>
<dbReference type="Gene3D" id="1.10.287.130">
    <property type="match status" value="1"/>
</dbReference>
<dbReference type="EMBL" id="AWGB01000005">
    <property type="protein sequence ID" value="ESQ94069.1"/>
    <property type="molecule type" value="Genomic_DNA"/>
</dbReference>
<dbReference type="eggNOG" id="COG2205">
    <property type="taxonomic scope" value="Bacteria"/>
</dbReference>
<dbReference type="SMART" id="SM00388">
    <property type="entry name" value="HisKA"/>
    <property type="match status" value="1"/>
</dbReference>
<dbReference type="Pfam" id="PF00072">
    <property type="entry name" value="Response_reg"/>
    <property type="match status" value="1"/>
</dbReference>